<protein>
    <recommendedName>
        <fullName evidence="3">Helix-turn-helix domain-containing protein</fullName>
    </recommendedName>
</protein>
<proteinExistence type="predicted"/>
<evidence type="ECO:0000313" key="1">
    <source>
        <dbReference type="EMBL" id="MFD2792550.1"/>
    </source>
</evidence>
<name>A0ABW5VQ42_9MICO</name>
<organism evidence="1 2">
    <name type="scientific">Promicromonospora vindobonensis</name>
    <dbReference type="NCBI Taxonomy" id="195748"/>
    <lineage>
        <taxon>Bacteria</taxon>
        <taxon>Bacillati</taxon>
        <taxon>Actinomycetota</taxon>
        <taxon>Actinomycetes</taxon>
        <taxon>Micrococcales</taxon>
        <taxon>Promicromonosporaceae</taxon>
        <taxon>Promicromonospora</taxon>
    </lineage>
</organism>
<gene>
    <name evidence="1" type="ORF">ACFS27_03215</name>
</gene>
<evidence type="ECO:0008006" key="3">
    <source>
        <dbReference type="Google" id="ProtNLM"/>
    </source>
</evidence>
<sequence length="72" mass="7570">MNTPITAVSYSIDTASAATGVSRDVVQRAMRSGDLVVHYPNVSGKQVGKPLILAEDLRAWVAAGKTEREAAA</sequence>
<dbReference type="Proteomes" id="UP001597479">
    <property type="component" value="Unassembled WGS sequence"/>
</dbReference>
<keyword evidence="2" id="KW-1185">Reference proteome</keyword>
<dbReference type="RefSeq" id="WP_377180278.1">
    <property type="nucleotide sequence ID" value="NZ_JBHUOG010000001.1"/>
</dbReference>
<comment type="caution">
    <text evidence="1">The sequence shown here is derived from an EMBL/GenBank/DDBJ whole genome shotgun (WGS) entry which is preliminary data.</text>
</comment>
<accession>A0ABW5VQ42</accession>
<dbReference type="EMBL" id="JBHUOG010000001">
    <property type="protein sequence ID" value="MFD2792550.1"/>
    <property type="molecule type" value="Genomic_DNA"/>
</dbReference>
<evidence type="ECO:0000313" key="2">
    <source>
        <dbReference type="Proteomes" id="UP001597479"/>
    </source>
</evidence>
<reference evidence="2" key="1">
    <citation type="journal article" date="2019" name="Int. J. Syst. Evol. Microbiol.">
        <title>The Global Catalogue of Microorganisms (GCM) 10K type strain sequencing project: providing services to taxonomists for standard genome sequencing and annotation.</title>
        <authorList>
            <consortium name="The Broad Institute Genomics Platform"/>
            <consortium name="The Broad Institute Genome Sequencing Center for Infectious Disease"/>
            <person name="Wu L."/>
            <person name="Ma J."/>
        </authorList>
    </citation>
    <scope>NUCLEOTIDE SEQUENCE [LARGE SCALE GENOMIC DNA]</scope>
    <source>
        <strain evidence="2">CCM 7044</strain>
    </source>
</reference>